<name>A0ABU9K551_9BACI</name>
<evidence type="ECO:0000313" key="2">
    <source>
        <dbReference type="EMBL" id="MEL3971217.1"/>
    </source>
</evidence>
<dbReference type="Pfam" id="PF01636">
    <property type="entry name" value="APH"/>
    <property type="match status" value="1"/>
</dbReference>
<sequence>MSKVVDVFIREVTKECEHLCSLVSIHPFASGVENCVLIGQTLEWGKVVIRVPWDTMSRDQTKRSASRAGLEKEYKLTTFCYQHHLPAPTIYLFHKGEEVDFMIQEYVSGDRNNEAPLKEMGRFVKELHQIEVPPVFLRDAHEAITERLIKNVKKFKLIFNSSLSLPHEEELKGIFKSYPSKSRLLHMDIRPENILFRNQRVAGIFDWTNSLAGDPVLELMRIKEYGFLSSEFIEGYHEFDKEIQRVPEMARWLYQFDTSLMLTLLFRELGENEQERRTLVSLNTLYKKIKKAL</sequence>
<dbReference type="EMBL" id="JBBYAF010000003">
    <property type="protein sequence ID" value="MEL3971217.1"/>
    <property type="molecule type" value="Genomic_DNA"/>
</dbReference>
<proteinExistence type="predicted"/>
<keyword evidence="3" id="KW-1185">Reference proteome</keyword>
<gene>
    <name evidence="2" type="ORF">AAEO50_02905</name>
</gene>
<feature type="domain" description="Aminoglycoside phosphotransferase" evidence="1">
    <location>
        <begin position="25"/>
        <end position="238"/>
    </location>
</feature>
<dbReference type="EC" id="2.7.1.-" evidence="2"/>
<dbReference type="SUPFAM" id="SSF56112">
    <property type="entry name" value="Protein kinase-like (PK-like)"/>
    <property type="match status" value="1"/>
</dbReference>
<reference evidence="2 3" key="1">
    <citation type="submission" date="2024-04" db="EMBL/GenBank/DDBJ databases">
        <title>Bacillus oryzaecorticis sp. nov., a moderately halophilic bacterium isolated from rice husks.</title>
        <authorList>
            <person name="Zhu H.-S."/>
        </authorList>
    </citation>
    <scope>NUCLEOTIDE SEQUENCE [LARGE SCALE GENOMIC DNA]</scope>
    <source>
        <strain evidence="2 3">ZC255</strain>
    </source>
</reference>
<organism evidence="2 3">
    <name type="scientific">Rossellomorea oryzaecorticis</name>
    <dbReference type="NCBI Taxonomy" id="1396505"/>
    <lineage>
        <taxon>Bacteria</taxon>
        <taxon>Bacillati</taxon>
        <taxon>Bacillota</taxon>
        <taxon>Bacilli</taxon>
        <taxon>Bacillales</taxon>
        <taxon>Bacillaceae</taxon>
        <taxon>Rossellomorea</taxon>
    </lineage>
</organism>
<dbReference type="InterPro" id="IPR002575">
    <property type="entry name" value="Aminoglycoside_PTrfase"/>
</dbReference>
<comment type="caution">
    <text evidence="2">The sequence shown here is derived from an EMBL/GenBank/DDBJ whole genome shotgun (WGS) entry which is preliminary data.</text>
</comment>
<dbReference type="RefSeq" id="WP_341980213.1">
    <property type="nucleotide sequence ID" value="NZ_JBBYAF010000003.1"/>
</dbReference>
<accession>A0ABU9K551</accession>
<dbReference type="PANTHER" id="PTHR21310">
    <property type="entry name" value="AMINOGLYCOSIDE PHOSPHOTRANSFERASE-RELATED-RELATED"/>
    <property type="match status" value="1"/>
</dbReference>
<dbReference type="Gene3D" id="3.90.1200.10">
    <property type="match status" value="1"/>
</dbReference>
<keyword evidence="2" id="KW-0808">Transferase</keyword>
<dbReference type="GO" id="GO:0016740">
    <property type="term" value="F:transferase activity"/>
    <property type="evidence" value="ECO:0007669"/>
    <property type="project" value="UniProtKB-KW"/>
</dbReference>
<dbReference type="InterPro" id="IPR011009">
    <property type="entry name" value="Kinase-like_dom_sf"/>
</dbReference>
<evidence type="ECO:0000259" key="1">
    <source>
        <dbReference type="Pfam" id="PF01636"/>
    </source>
</evidence>
<dbReference type="InterPro" id="IPR051678">
    <property type="entry name" value="AGP_Transferase"/>
</dbReference>
<evidence type="ECO:0000313" key="3">
    <source>
        <dbReference type="Proteomes" id="UP001389717"/>
    </source>
</evidence>
<protein>
    <submittedName>
        <fullName evidence="2">Aminoglycoside phosphotransferase family protein</fullName>
        <ecNumber evidence="2">2.7.1.-</ecNumber>
    </submittedName>
</protein>
<dbReference type="Proteomes" id="UP001389717">
    <property type="component" value="Unassembled WGS sequence"/>
</dbReference>